<dbReference type="KEGG" id="asip:AQUSIP_20850"/>
<dbReference type="EMBL" id="LR699119">
    <property type="protein sequence ID" value="VVC76759.1"/>
    <property type="molecule type" value="Genomic_DNA"/>
</dbReference>
<sequence length="52" mass="5810">MEKSLSLLIILTFVAWLTACSPIDSVRPFDQEQAAKLIHEKPLGMPARSVTR</sequence>
<accession>A0A5E4PI93</accession>
<dbReference type="RefSeq" id="WP_172622827.1">
    <property type="nucleotide sequence ID" value="NZ_LR699119.1"/>
</dbReference>
<evidence type="ECO:0000313" key="1">
    <source>
        <dbReference type="EMBL" id="VVC76759.1"/>
    </source>
</evidence>
<organism evidence="1 2">
    <name type="scientific">Aquicella siphonis</name>
    <dbReference type="NCBI Taxonomy" id="254247"/>
    <lineage>
        <taxon>Bacteria</taxon>
        <taxon>Pseudomonadati</taxon>
        <taxon>Pseudomonadota</taxon>
        <taxon>Gammaproteobacteria</taxon>
        <taxon>Legionellales</taxon>
        <taxon>Coxiellaceae</taxon>
        <taxon>Aquicella</taxon>
    </lineage>
</organism>
<name>A0A5E4PI93_9COXI</name>
<dbReference type="PROSITE" id="PS51257">
    <property type="entry name" value="PROKAR_LIPOPROTEIN"/>
    <property type="match status" value="1"/>
</dbReference>
<dbReference type="AlphaFoldDB" id="A0A5E4PI93"/>
<gene>
    <name evidence="1" type="ORF">AQUSIP_20850</name>
</gene>
<proteinExistence type="predicted"/>
<protein>
    <submittedName>
        <fullName evidence="1">Uncharacterized protein</fullName>
    </submittedName>
</protein>
<evidence type="ECO:0000313" key="2">
    <source>
        <dbReference type="Proteomes" id="UP000324194"/>
    </source>
</evidence>
<reference evidence="1 2" key="1">
    <citation type="submission" date="2019-08" db="EMBL/GenBank/DDBJ databases">
        <authorList>
            <person name="Guy L."/>
        </authorList>
    </citation>
    <scope>NUCLEOTIDE SEQUENCE [LARGE SCALE GENOMIC DNA]</scope>
    <source>
        <strain evidence="1 2">SGT-108</strain>
    </source>
</reference>
<keyword evidence="2" id="KW-1185">Reference proteome</keyword>
<dbReference type="Proteomes" id="UP000324194">
    <property type="component" value="Chromosome 1"/>
</dbReference>